<comment type="caution">
    <text evidence="1">The sequence shown here is derived from an EMBL/GenBank/DDBJ whole genome shotgun (WGS) entry which is preliminary data.</text>
</comment>
<organism evidence="1 2">
    <name type="scientific">Komagataeibacter xylinus NBRC 13693</name>
    <dbReference type="NCBI Taxonomy" id="1234668"/>
    <lineage>
        <taxon>Bacteria</taxon>
        <taxon>Pseudomonadati</taxon>
        <taxon>Pseudomonadota</taxon>
        <taxon>Alphaproteobacteria</taxon>
        <taxon>Acetobacterales</taxon>
        <taxon>Acetobacteraceae</taxon>
        <taxon>Komagataeibacter</taxon>
    </lineage>
</organism>
<accession>A0A0D6QBJ4</accession>
<evidence type="ECO:0000313" key="2">
    <source>
        <dbReference type="Proteomes" id="UP000032683"/>
    </source>
</evidence>
<name>A0A0D6QBJ4_KOMXY</name>
<dbReference type="EMBL" id="BANJ01000063">
    <property type="protein sequence ID" value="GAO00790.1"/>
    <property type="molecule type" value="Genomic_DNA"/>
</dbReference>
<dbReference type="Proteomes" id="UP000032683">
    <property type="component" value="Unassembled WGS sequence"/>
</dbReference>
<protein>
    <submittedName>
        <fullName evidence="1">Uncharacterized protein</fullName>
    </submittedName>
</protein>
<proteinExistence type="predicted"/>
<gene>
    <name evidence="1" type="ORF">Gxy13693_063_004</name>
</gene>
<sequence>MAMPEAAMDENYGPVFWKYQIRRTRQLSIMQSEAETKGMQAFSQDHFRLRVFPADTSHHPAPLFG</sequence>
<dbReference type="AlphaFoldDB" id="A0A0D6QBJ4"/>
<reference evidence="1 2" key="1">
    <citation type="submission" date="2012-11" db="EMBL/GenBank/DDBJ databases">
        <title>Whole genome sequence of Gluconacetobacter xylinus NBRC 13693.</title>
        <authorList>
            <person name="Azuma Y."/>
            <person name="Higashiura N."/>
            <person name="Hirakawa H."/>
            <person name="Matsushita K."/>
        </authorList>
    </citation>
    <scope>NUCLEOTIDE SEQUENCE [LARGE SCALE GENOMIC DNA]</scope>
    <source>
        <strain evidence="1 2">NBRC 13693</strain>
    </source>
</reference>
<evidence type="ECO:0000313" key="1">
    <source>
        <dbReference type="EMBL" id="GAO00790.1"/>
    </source>
</evidence>